<dbReference type="Pfam" id="PF03358">
    <property type="entry name" value="FMN_red"/>
    <property type="match status" value="1"/>
</dbReference>
<comment type="similarity">
    <text evidence="1">Belongs to the azoreductase type 2 family.</text>
</comment>
<name>A0ABW0LFV0_9BACI</name>
<dbReference type="EMBL" id="JBHSMC010000011">
    <property type="protein sequence ID" value="MFC5464750.1"/>
    <property type="molecule type" value="Genomic_DNA"/>
</dbReference>
<gene>
    <name evidence="3" type="ORF">ACFPM4_08285</name>
</gene>
<proteinExistence type="inferred from homology"/>
<protein>
    <submittedName>
        <fullName evidence="3">NADPH-dependent FMN reductase</fullName>
        <ecNumber evidence="3">1.-.-.-</ecNumber>
    </submittedName>
</protein>
<evidence type="ECO:0000313" key="3">
    <source>
        <dbReference type="EMBL" id="MFC5464750.1"/>
    </source>
</evidence>
<dbReference type="PANTHER" id="PTHR30543:SF21">
    <property type="entry name" value="NAD(P)H-DEPENDENT FMN REDUCTASE LOT6"/>
    <property type="match status" value="1"/>
</dbReference>
<comment type="caution">
    <text evidence="3">The sequence shown here is derived from an EMBL/GenBank/DDBJ whole genome shotgun (WGS) entry which is preliminary data.</text>
</comment>
<dbReference type="RefSeq" id="WP_382350037.1">
    <property type="nucleotide sequence ID" value="NZ_JBHSMC010000011.1"/>
</dbReference>
<sequence>MGVLIINGGFPKGGRTETLTRYISNEYRFDYIHINEANLPMLNGEEKQWQLPSVTSFIKKVQSSVGIILISPEYHGGMSGALKNTLDFLSREQLAHKPVALIATAGGGKGGINCLNNMRTVMRGFYANVIPKQLVIDPDCFHSETKQLLPEAKNLVHELIQEFEMYIKFLPTIDHTKKTKYS</sequence>
<dbReference type="GO" id="GO:0016491">
    <property type="term" value="F:oxidoreductase activity"/>
    <property type="evidence" value="ECO:0007669"/>
    <property type="project" value="UniProtKB-KW"/>
</dbReference>
<dbReference type="InterPro" id="IPR050712">
    <property type="entry name" value="NAD(P)H-dep_reductase"/>
</dbReference>
<reference evidence="4" key="1">
    <citation type="journal article" date="2019" name="Int. J. Syst. Evol. Microbiol.">
        <title>The Global Catalogue of Microorganisms (GCM) 10K type strain sequencing project: providing services to taxonomists for standard genome sequencing and annotation.</title>
        <authorList>
            <consortium name="The Broad Institute Genomics Platform"/>
            <consortium name="The Broad Institute Genome Sequencing Center for Infectious Disease"/>
            <person name="Wu L."/>
            <person name="Ma J."/>
        </authorList>
    </citation>
    <scope>NUCLEOTIDE SEQUENCE [LARGE SCALE GENOMIC DNA]</scope>
    <source>
        <strain evidence="4">CGMCC 1.12237</strain>
    </source>
</reference>
<evidence type="ECO:0000259" key="2">
    <source>
        <dbReference type="Pfam" id="PF03358"/>
    </source>
</evidence>
<dbReference type="InterPro" id="IPR005025">
    <property type="entry name" value="FMN_Rdtase-like_dom"/>
</dbReference>
<dbReference type="PANTHER" id="PTHR30543">
    <property type="entry name" value="CHROMATE REDUCTASE"/>
    <property type="match status" value="1"/>
</dbReference>
<dbReference type="Gene3D" id="3.40.50.360">
    <property type="match status" value="1"/>
</dbReference>
<organism evidence="3 4">
    <name type="scientific">Lederbergia graminis</name>
    <dbReference type="NCBI Taxonomy" id="735518"/>
    <lineage>
        <taxon>Bacteria</taxon>
        <taxon>Bacillati</taxon>
        <taxon>Bacillota</taxon>
        <taxon>Bacilli</taxon>
        <taxon>Bacillales</taxon>
        <taxon>Bacillaceae</taxon>
        <taxon>Lederbergia</taxon>
    </lineage>
</organism>
<dbReference type="Proteomes" id="UP001596147">
    <property type="component" value="Unassembled WGS sequence"/>
</dbReference>
<dbReference type="EC" id="1.-.-.-" evidence="3"/>
<evidence type="ECO:0000256" key="1">
    <source>
        <dbReference type="ARBA" id="ARBA00009428"/>
    </source>
</evidence>
<keyword evidence="4" id="KW-1185">Reference proteome</keyword>
<dbReference type="SUPFAM" id="SSF52218">
    <property type="entry name" value="Flavoproteins"/>
    <property type="match status" value="1"/>
</dbReference>
<keyword evidence="3" id="KW-0560">Oxidoreductase</keyword>
<dbReference type="InterPro" id="IPR029039">
    <property type="entry name" value="Flavoprotein-like_sf"/>
</dbReference>
<accession>A0ABW0LFV0</accession>
<feature type="domain" description="NADPH-dependent FMN reductase-like" evidence="2">
    <location>
        <begin position="1"/>
        <end position="137"/>
    </location>
</feature>
<evidence type="ECO:0000313" key="4">
    <source>
        <dbReference type="Proteomes" id="UP001596147"/>
    </source>
</evidence>